<evidence type="ECO:0000256" key="1">
    <source>
        <dbReference type="SAM" id="MobiDB-lite"/>
    </source>
</evidence>
<keyword evidence="3" id="KW-1185">Reference proteome</keyword>
<evidence type="ECO:0000313" key="2">
    <source>
        <dbReference type="EMBL" id="KAL1503186.1"/>
    </source>
</evidence>
<evidence type="ECO:0000313" key="3">
    <source>
        <dbReference type="Proteomes" id="UP001515480"/>
    </source>
</evidence>
<feature type="region of interest" description="Disordered" evidence="1">
    <location>
        <begin position="61"/>
        <end position="98"/>
    </location>
</feature>
<protein>
    <recommendedName>
        <fullName evidence="4">AP2/ERF domain-containing protein</fullName>
    </recommendedName>
</protein>
<dbReference type="EMBL" id="JBGBPQ010000022">
    <property type="protein sequence ID" value="KAL1503186.1"/>
    <property type="molecule type" value="Genomic_DNA"/>
</dbReference>
<reference evidence="2 3" key="1">
    <citation type="journal article" date="2024" name="Science">
        <title>Giant polyketide synthase enzymes in the biosynthesis of giant marine polyether toxins.</title>
        <authorList>
            <person name="Fallon T.R."/>
            <person name="Shende V.V."/>
            <person name="Wierzbicki I.H."/>
            <person name="Pendleton A.L."/>
            <person name="Watervoot N.F."/>
            <person name="Auber R.P."/>
            <person name="Gonzalez D.J."/>
            <person name="Wisecaver J.H."/>
            <person name="Moore B.S."/>
        </authorList>
    </citation>
    <scope>NUCLEOTIDE SEQUENCE [LARGE SCALE GENOMIC DNA]</scope>
    <source>
        <strain evidence="2 3">12B1</strain>
    </source>
</reference>
<feature type="region of interest" description="Disordered" evidence="1">
    <location>
        <begin position="177"/>
        <end position="226"/>
    </location>
</feature>
<evidence type="ECO:0008006" key="4">
    <source>
        <dbReference type="Google" id="ProtNLM"/>
    </source>
</evidence>
<gene>
    <name evidence="2" type="ORF">AB1Y20_011244</name>
</gene>
<organism evidence="2 3">
    <name type="scientific">Prymnesium parvum</name>
    <name type="common">Toxic golden alga</name>
    <dbReference type="NCBI Taxonomy" id="97485"/>
    <lineage>
        <taxon>Eukaryota</taxon>
        <taxon>Haptista</taxon>
        <taxon>Haptophyta</taxon>
        <taxon>Prymnesiophyceae</taxon>
        <taxon>Prymnesiales</taxon>
        <taxon>Prymnesiaceae</taxon>
        <taxon>Prymnesium</taxon>
    </lineage>
</organism>
<proteinExistence type="predicted"/>
<accession>A0AB34INR5</accession>
<name>A0AB34INR5_PRYPA</name>
<dbReference type="AlphaFoldDB" id="A0AB34INR5"/>
<comment type="caution">
    <text evidence="2">The sequence shown here is derived from an EMBL/GenBank/DDBJ whole genome shotgun (WGS) entry which is preliminary data.</text>
</comment>
<sequence length="326" mass="35066">MAPGGADDHSGGSGTARAWLATHSADRCIRIGEAYQASVPPYAPGRVSEARADVRLHIEHTPLTAPPAPPHIPSTRAAPAPRAPPPPPAADASAFEEEEHFHEDGAPKLPCGVGVGDFCLAEVALAGELRRFKSVLVATRRVHPALLVKFVGLADGTRDVLQMPAVNRSYVTRKQVTPWPAGDADGAAEARAQAAEAAGGEESRGSPADEGAAASATRERRALRARPAKPEIQLLTEAGGLHLHLDPRRHMKDYAGTGYKGVFDDYWPCGFKKYKPYVVTHDGKYNGRFATVEQAAVQYARLEMGLPPLKIEQENEHGVRNNKRRR</sequence>
<dbReference type="Proteomes" id="UP001515480">
    <property type="component" value="Unassembled WGS sequence"/>
</dbReference>
<feature type="compositionally biased region" description="Low complexity" evidence="1">
    <location>
        <begin position="180"/>
        <end position="208"/>
    </location>
</feature>